<proteinExistence type="predicted"/>
<dbReference type="InterPro" id="IPR051678">
    <property type="entry name" value="AGP_Transferase"/>
</dbReference>
<dbReference type="Proteomes" id="UP000016800">
    <property type="component" value="Chromosome III"/>
</dbReference>
<evidence type="ECO:0000313" key="1">
    <source>
        <dbReference type="EMBL" id="CCT66534.1"/>
    </source>
</evidence>
<sequence length="379" mass="42403">MDARQDADNLAWDQSDERWEKALKHVRASATCRKIEGFASRTFGKPATLVTPLIIGGFNIVYHFKVEGLSSQVLVRLPCADQAMFPEEKTTAETFHHGIDEEIGLYMIIKDLGTRRGMSHALEAPRGDPNDAPILNPKMSETHLKDLYSKMAECFLQLAQLKFPCIGSLAESSPGTCEVLGRPISLNMNNMFQLSNVPSSVFPAEVTAYSTGDEWYTMLAERKMSTLVFQHNDMISSEDDCRTKYIARKLFHRLAGQNGLTKFGLPDDDWSASSELSNATLSSPDNSGSFRLWSDDFRPVNVLINDDSDVVGAIDWEFAHLGPSQFTLDPSWWLLLEVPEMSDDGIDDWASTYEQRLETWLSAVEEVEKETSSDLPLSA</sequence>
<dbReference type="VEuPathDB" id="FungiDB:FFUJ_03570"/>
<dbReference type="SUPFAM" id="SSF56112">
    <property type="entry name" value="Protein kinase-like (PK-like)"/>
    <property type="match status" value="1"/>
</dbReference>
<organism evidence="1 2">
    <name type="scientific">Gibberella fujikuroi (strain CBS 195.34 / IMI 58289 / NRRL A-6831)</name>
    <name type="common">Bakanae and foot rot disease fungus</name>
    <name type="synonym">Fusarium fujikuroi</name>
    <dbReference type="NCBI Taxonomy" id="1279085"/>
    <lineage>
        <taxon>Eukaryota</taxon>
        <taxon>Fungi</taxon>
        <taxon>Dikarya</taxon>
        <taxon>Ascomycota</taxon>
        <taxon>Pezizomycotina</taxon>
        <taxon>Sordariomycetes</taxon>
        <taxon>Hypocreomycetidae</taxon>
        <taxon>Hypocreales</taxon>
        <taxon>Nectriaceae</taxon>
        <taxon>Fusarium</taxon>
        <taxon>Fusarium fujikuroi species complex</taxon>
    </lineage>
</organism>
<dbReference type="AlphaFoldDB" id="S0DVG5"/>
<reference evidence="2" key="1">
    <citation type="journal article" date="2013" name="PLoS Pathog.">
        <title>Deciphering the cryptic genome: genome-wide analyses of the rice pathogen Fusarium fujikuroi reveal complex regulation of secondary metabolism and novel metabolites.</title>
        <authorList>
            <person name="Wiemann P."/>
            <person name="Sieber C.M."/>
            <person name="von Bargen K.W."/>
            <person name="Studt L."/>
            <person name="Niehaus E.M."/>
            <person name="Espino J.J."/>
            <person name="Huss K."/>
            <person name="Michielse C.B."/>
            <person name="Albermann S."/>
            <person name="Wagner D."/>
            <person name="Bergner S.V."/>
            <person name="Connolly L.R."/>
            <person name="Fischer A."/>
            <person name="Reuter G."/>
            <person name="Kleigrewe K."/>
            <person name="Bald T."/>
            <person name="Wingfield B.D."/>
            <person name="Ophir R."/>
            <person name="Freeman S."/>
            <person name="Hippler M."/>
            <person name="Smith K.M."/>
            <person name="Brown D.W."/>
            <person name="Proctor R.H."/>
            <person name="Munsterkotter M."/>
            <person name="Freitag M."/>
            <person name="Humpf H.U."/>
            <person name="Guldener U."/>
            <person name="Tudzynski B."/>
        </authorList>
    </citation>
    <scope>NUCLEOTIDE SEQUENCE [LARGE SCALE GENOMIC DNA]</scope>
    <source>
        <strain evidence="2">CBS 195.34 / IMI 58289 / NRRL A-6831</strain>
    </source>
</reference>
<gene>
    <name evidence="1" type="ORF">FFUJ_03570</name>
</gene>
<dbReference type="InterPro" id="IPR011009">
    <property type="entry name" value="Kinase-like_dom_sf"/>
</dbReference>
<dbReference type="EMBL" id="HF679025">
    <property type="protein sequence ID" value="CCT66534.1"/>
    <property type="molecule type" value="Genomic_DNA"/>
</dbReference>
<accession>S0DVG5</accession>
<dbReference type="HOGENOM" id="CLU_028906_3_0_1"/>
<protein>
    <submittedName>
        <fullName evidence="1">Uncharacterized protein</fullName>
    </submittedName>
</protein>
<name>S0DVG5_GIBF5</name>
<dbReference type="GeneID" id="35397052"/>
<dbReference type="RefSeq" id="XP_023428615.1">
    <property type="nucleotide sequence ID" value="XM_023575432.1"/>
</dbReference>
<keyword evidence="2" id="KW-1185">Reference proteome</keyword>
<dbReference type="PANTHER" id="PTHR21310:SF37">
    <property type="entry name" value="AMINOGLYCOSIDE PHOSPHOTRANSFERASE DOMAIN-CONTAINING PROTEIN"/>
    <property type="match status" value="1"/>
</dbReference>
<evidence type="ECO:0000313" key="2">
    <source>
        <dbReference type="Proteomes" id="UP000016800"/>
    </source>
</evidence>
<dbReference type="PANTHER" id="PTHR21310">
    <property type="entry name" value="AMINOGLYCOSIDE PHOSPHOTRANSFERASE-RELATED-RELATED"/>
    <property type="match status" value="1"/>
</dbReference>
<dbReference type="Gene3D" id="3.90.1200.10">
    <property type="match status" value="1"/>
</dbReference>
<dbReference type="STRING" id="1279085.S0DVG5"/>